<feature type="transmembrane region" description="Helical" evidence="1">
    <location>
        <begin position="47"/>
        <end position="66"/>
    </location>
</feature>
<evidence type="ECO:0008006" key="4">
    <source>
        <dbReference type="Google" id="ProtNLM"/>
    </source>
</evidence>
<dbReference type="AlphaFoldDB" id="A0A414FXY9"/>
<feature type="transmembrane region" description="Helical" evidence="1">
    <location>
        <begin position="390"/>
        <end position="408"/>
    </location>
</feature>
<keyword evidence="1" id="KW-0472">Membrane</keyword>
<feature type="transmembrane region" description="Helical" evidence="1">
    <location>
        <begin position="289"/>
        <end position="314"/>
    </location>
</feature>
<keyword evidence="1" id="KW-1133">Transmembrane helix</keyword>
<feature type="transmembrane region" description="Helical" evidence="1">
    <location>
        <begin position="326"/>
        <end position="347"/>
    </location>
</feature>
<organism evidence="2 3">
    <name type="scientific">Collinsella intestinalis</name>
    <dbReference type="NCBI Taxonomy" id="147207"/>
    <lineage>
        <taxon>Bacteria</taxon>
        <taxon>Bacillati</taxon>
        <taxon>Actinomycetota</taxon>
        <taxon>Coriobacteriia</taxon>
        <taxon>Coriobacteriales</taxon>
        <taxon>Coriobacteriaceae</taxon>
        <taxon>Collinsella</taxon>
    </lineage>
</organism>
<dbReference type="Proteomes" id="UP000286050">
    <property type="component" value="Unassembled WGS sequence"/>
</dbReference>
<comment type="caution">
    <text evidence="2">The sequence shown here is derived from an EMBL/GenBank/DDBJ whole genome shotgun (WGS) entry which is preliminary data.</text>
</comment>
<feature type="transmembrane region" description="Helical" evidence="1">
    <location>
        <begin position="246"/>
        <end position="268"/>
    </location>
</feature>
<feature type="transmembrane region" description="Helical" evidence="1">
    <location>
        <begin position="212"/>
        <end position="234"/>
    </location>
</feature>
<feature type="transmembrane region" description="Helical" evidence="1">
    <location>
        <begin position="173"/>
        <end position="191"/>
    </location>
</feature>
<feature type="transmembrane region" description="Helical" evidence="1">
    <location>
        <begin position="16"/>
        <end position="40"/>
    </location>
</feature>
<protein>
    <recommendedName>
        <fullName evidence="4">Polysaccharide biosynthesis protein</fullName>
    </recommendedName>
</protein>
<feature type="transmembrane region" description="Helical" evidence="1">
    <location>
        <begin position="86"/>
        <end position="106"/>
    </location>
</feature>
<gene>
    <name evidence="2" type="ORF">DW787_02575</name>
</gene>
<name>A0A414FXY9_9ACTN</name>
<feature type="transmembrane region" description="Helical" evidence="1">
    <location>
        <begin position="359"/>
        <end position="378"/>
    </location>
</feature>
<dbReference type="EMBL" id="QSJI01000002">
    <property type="protein sequence ID" value="RHD56456.1"/>
    <property type="molecule type" value="Genomic_DNA"/>
</dbReference>
<sequence length="412" mass="44434">MQLNSKTIPLSTKSNALWNAAGCFFYLGCQWLTTIFVVLFSTDFENSGILAFAMSTGNMFSAIGLYKIRTYQVSDIKSVFSPNNYVGFRFATIGVGAAATIFYLLLSTGMSTFTFASIAYLLFKADETLNDVFFGIEQKSNRMDYIGKSQFLRGIATILGFTVPLILFDSLILAVLGMALMCMSITLIYDCRNAMMFGFTRPSISRTQIKQLALACLMPTIANFLATSIVSVARQKYGLLYGESMLGVYASIATPAVLVQAAASYLYSPLIGKLALTLSNGGIQAFRQGLIKTIGIMLAAICAMCIAVSGAGIWGLPILFGESIASYVWTFPYVLISTGCVALLYFVNDMLIIIRKGTAQLIINALALAVTIVCLDPFTEAASMNGVNMAIITGCLLAIIAGLAYIFGNKKL</sequence>
<keyword evidence="1" id="KW-0812">Transmembrane</keyword>
<evidence type="ECO:0000313" key="2">
    <source>
        <dbReference type="EMBL" id="RHD56456.1"/>
    </source>
</evidence>
<reference evidence="2 3" key="1">
    <citation type="submission" date="2018-08" db="EMBL/GenBank/DDBJ databases">
        <title>A genome reference for cultivated species of the human gut microbiota.</title>
        <authorList>
            <person name="Zou Y."/>
            <person name="Xue W."/>
            <person name="Luo G."/>
        </authorList>
    </citation>
    <scope>NUCLEOTIDE SEQUENCE [LARGE SCALE GENOMIC DNA]</scope>
    <source>
        <strain evidence="2 3">AM30-5LB</strain>
    </source>
</reference>
<evidence type="ECO:0000313" key="3">
    <source>
        <dbReference type="Proteomes" id="UP000286050"/>
    </source>
</evidence>
<accession>A0A414FXY9</accession>
<dbReference type="RefSeq" id="WP_118271514.1">
    <property type="nucleotide sequence ID" value="NZ_QSJI01000002.1"/>
</dbReference>
<proteinExistence type="predicted"/>
<evidence type="ECO:0000256" key="1">
    <source>
        <dbReference type="SAM" id="Phobius"/>
    </source>
</evidence>